<feature type="region of interest" description="Disordered" evidence="1">
    <location>
        <begin position="1"/>
        <end position="22"/>
    </location>
</feature>
<accession>A0AAV4W2I1</accession>
<keyword evidence="3" id="KW-1185">Reference proteome</keyword>
<sequence>MMQVRKSNDSVACPATDHGTSRTWGSAANLEMASFGVFLSDKKPEAFPPPFFYGAPVTGYAQHDEGGIQDHEELMS</sequence>
<evidence type="ECO:0000313" key="2">
    <source>
        <dbReference type="EMBL" id="GIY76598.1"/>
    </source>
</evidence>
<dbReference type="AlphaFoldDB" id="A0AAV4W2I1"/>
<dbReference type="Proteomes" id="UP001054837">
    <property type="component" value="Unassembled WGS sequence"/>
</dbReference>
<comment type="caution">
    <text evidence="2">The sequence shown here is derived from an EMBL/GenBank/DDBJ whole genome shotgun (WGS) entry which is preliminary data.</text>
</comment>
<protein>
    <submittedName>
        <fullName evidence="2">Uncharacterized protein</fullName>
    </submittedName>
</protein>
<gene>
    <name evidence="2" type="ORF">CDAR_592161</name>
</gene>
<dbReference type="EMBL" id="BPLQ01014021">
    <property type="protein sequence ID" value="GIY76598.1"/>
    <property type="molecule type" value="Genomic_DNA"/>
</dbReference>
<evidence type="ECO:0000256" key="1">
    <source>
        <dbReference type="SAM" id="MobiDB-lite"/>
    </source>
</evidence>
<organism evidence="2 3">
    <name type="scientific">Caerostris darwini</name>
    <dbReference type="NCBI Taxonomy" id="1538125"/>
    <lineage>
        <taxon>Eukaryota</taxon>
        <taxon>Metazoa</taxon>
        <taxon>Ecdysozoa</taxon>
        <taxon>Arthropoda</taxon>
        <taxon>Chelicerata</taxon>
        <taxon>Arachnida</taxon>
        <taxon>Araneae</taxon>
        <taxon>Araneomorphae</taxon>
        <taxon>Entelegynae</taxon>
        <taxon>Araneoidea</taxon>
        <taxon>Araneidae</taxon>
        <taxon>Caerostris</taxon>
    </lineage>
</organism>
<proteinExistence type="predicted"/>
<name>A0AAV4W2I1_9ARAC</name>
<reference evidence="2 3" key="1">
    <citation type="submission" date="2021-06" db="EMBL/GenBank/DDBJ databases">
        <title>Caerostris darwini draft genome.</title>
        <authorList>
            <person name="Kono N."/>
            <person name="Arakawa K."/>
        </authorList>
    </citation>
    <scope>NUCLEOTIDE SEQUENCE [LARGE SCALE GENOMIC DNA]</scope>
</reference>
<evidence type="ECO:0000313" key="3">
    <source>
        <dbReference type="Proteomes" id="UP001054837"/>
    </source>
</evidence>